<organism evidence="2 3">
    <name type="scientific">Cohnella thailandensis</name>
    <dbReference type="NCBI Taxonomy" id="557557"/>
    <lineage>
        <taxon>Bacteria</taxon>
        <taxon>Bacillati</taxon>
        <taxon>Bacillota</taxon>
        <taxon>Bacilli</taxon>
        <taxon>Bacillales</taxon>
        <taxon>Paenibacillaceae</taxon>
        <taxon>Cohnella</taxon>
    </lineage>
</organism>
<sequence>MLKTLNTLLAIRTSSAANWFIYFFRKLPLLGRIMPASAYSNLKLKRFVAVLVRIFSYVWAFVSKFAYTGLFVFWPAASLGGELPQEDRLLLFFHIFILLSFIVAGVSYAVILETKREKYIAVKLMRLPAARYMKASLGYRYALFFVTYLAALPVFVSLLGGSILQGILLAVSVTLWRVWIERFHLWLYDKTGVVLIKKNAIVWLTIGLGCAAAYAPLLMEATPTWVSLLANVPVALAVTVWGLVSAVRLARYPDYAKAVEAATKKDDPLLNIGQMIADAQKADVKQATGDYSLKTLTDESARGKEGYAYLNSLFFSRHRKLIAQPVYKRLAIALAIGIVGAVLALLYREQAAQLELAALFPYLPITVFFFSVGERACKAMFYNCDQSLMRYSFYRSAADRHFRIRLFRVIGLNLAIAAALGAAMTVMAVAAGTAINGTLLLLWIYVLALSVLFSIHHLFMYYIFQPYSVEWTTKSPVFHIVNTVISMFCGASIWLHAPSAVFITVALVLTPLYFAIALVLVRRIGYRTFRIK</sequence>
<proteinExistence type="predicted"/>
<gene>
    <name evidence="2" type="ORF">H7B67_03115</name>
</gene>
<feature type="transmembrane region" description="Helical" evidence="1">
    <location>
        <begin position="50"/>
        <end position="77"/>
    </location>
</feature>
<feature type="transmembrane region" description="Helical" evidence="1">
    <location>
        <begin position="89"/>
        <end position="111"/>
    </location>
</feature>
<keyword evidence="1" id="KW-0472">Membrane</keyword>
<evidence type="ECO:0000256" key="1">
    <source>
        <dbReference type="SAM" id="Phobius"/>
    </source>
</evidence>
<feature type="transmembrane region" description="Helical" evidence="1">
    <location>
        <begin position="501"/>
        <end position="521"/>
    </location>
</feature>
<feature type="transmembrane region" description="Helical" evidence="1">
    <location>
        <begin position="441"/>
        <end position="464"/>
    </location>
</feature>
<comment type="caution">
    <text evidence="2">The sequence shown here is derived from an EMBL/GenBank/DDBJ whole genome shotgun (WGS) entry which is preliminary data.</text>
</comment>
<dbReference type="AlphaFoldDB" id="A0A841SKR7"/>
<name>A0A841SKR7_9BACL</name>
<feature type="transmembrane region" description="Helical" evidence="1">
    <location>
        <begin position="326"/>
        <end position="347"/>
    </location>
</feature>
<dbReference type="RefSeq" id="WP_185118338.1">
    <property type="nucleotide sequence ID" value="NZ_JACJVQ010000003.1"/>
</dbReference>
<feature type="transmembrane region" description="Helical" evidence="1">
    <location>
        <begin position="200"/>
        <end position="219"/>
    </location>
</feature>
<dbReference type="Proteomes" id="UP000535838">
    <property type="component" value="Unassembled WGS sequence"/>
</dbReference>
<evidence type="ECO:0000313" key="3">
    <source>
        <dbReference type="Proteomes" id="UP000535838"/>
    </source>
</evidence>
<dbReference type="EMBL" id="JACJVQ010000003">
    <property type="protein sequence ID" value="MBB6633103.1"/>
    <property type="molecule type" value="Genomic_DNA"/>
</dbReference>
<protein>
    <submittedName>
        <fullName evidence="2">Uncharacterized protein</fullName>
    </submittedName>
</protein>
<keyword evidence="3" id="KW-1185">Reference proteome</keyword>
<feature type="transmembrane region" description="Helical" evidence="1">
    <location>
        <begin position="132"/>
        <end position="156"/>
    </location>
</feature>
<feature type="transmembrane region" description="Helical" evidence="1">
    <location>
        <begin position="476"/>
        <end position="495"/>
    </location>
</feature>
<accession>A0A841SKR7</accession>
<evidence type="ECO:0000313" key="2">
    <source>
        <dbReference type="EMBL" id="MBB6633103.1"/>
    </source>
</evidence>
<keyword evidence="1" id="KW-1133">Transmembrane helix</keyword>
<keyword evidence="1" id="KW-0812">Transmembrane</keyword>
<feature type="transmembrane region" description="Helical" evidence="1">
    <location>
        <begin position="353"/>
        <end position="372"/>
    </location>
</feature>
<feature type="transmembrane region" description="Helical" evidence="1">
    <location>
        <begin position="410"/>
        <end position="435"/>
    </location>
</feature>
<feature type="transmembrane region" description="Helical" evidence="1">
    <location>
        <begin position="225"/>
        <end position="247"/>
    </location>
</feature>
<reference evidence="2 3" key="1">
    <citation type="submission" date="2020-08" db="EMBL/GenBank/DDBJ databases">
        <title>Cohnella phylogeny.</title>
        <authorList>
            <person name="Dunlap C."/>
        </authorList>
    </citation>
    <scope>NUCLEOTIDE SEQUENCE [LARGE SCALE GENOMIC DNA]</scope>
    <source>
        <strain evidence="2 3">DSM 25241</strain>
    </source>
</reference>
<feature type="transmembrane region" description="Helical" evidence="1">
    <location>
        <begin position="162"/>
        <end position="180"/>
    </location>
</feature>